<evidence type="ECO:0000256" key="1">
    <source>
        <dbReference type="ARBA" id="ARBA00022741"/>
    </source>
</evidence>
<dbReference type="InterPro" id="IPR027417">
    <property type="entry name" value="P-loop_NTPase"/>
</dbReference>
<dbReference type="Pfam" id="PF01926">
    <property type="entry name" value="MMR_HSR1"/>
    <property type="match status" value="1"/>
</dbReference>
<dbReference type="PRINTS" id="PR00326">
    <property type="entry name" value="GTP1OBG"/>
</dbReference>
<dbReference type="InterPro" id="IPR004095">
    <property type="entry name" value="TGS"/>
</dbReference>
<organism evidence="3 4">
    <name type="scientific">Candidatus Iainarchaeum sp</name>
    <dbReference type="NCBI Taxonomy" id="3101447"/>
    <lineage>
        <taxon>Archaea</taxon>
        <taxon>Candidatus Iainarchaeota</taxon>
        <taxon>Candidatus Iainarchaeia</taxon>
        <taxon>Candidatus Iainarchaeales</taxon>
        <taxon>Candidatus Iainarchaeaceae</taxon>
        <taxon>Candidatus Iainarchaeum</taxon>
    </lineage>
</organism>
<dbReference type="InterPro" id="IPR006073">
    <property type="entry name" value="GTP-bd"/>
</dbReference>
<name>A0A8T4L4T2_9ARCH</name>
<dbReference type="Gene3D" id="3.40.50.300">
    <property type="entry name" value="P-loop containing nucleotide triphosphate hydrolases"/>
    <property type="match status" value="1"/>
</dbReference>
<dbReference type="InterPro" id="IPR031167">
    <property type="entry name" value="G_OBG"/>
</dbReference>
<evidence type="ECO:0000313" key="4">
    <source>
        <dbReference type="Proteomes" id="UP000675968"/>
    </source>
</evidence>
<reference evidence="3" key="1">
    <citation type="submission" date="2021-03" db="EMBL/GenBank/DDBJ databases">
        <authorList>
            <person name="Jaffe A."/>
        </authorList>
    </citation>
    <scope>NUCLEOTIDE SEQUENCE</scope>
    <source>
        <strain evidence="3">RIFCSPLOWO2_01_FULL_AR10_48_17</strain>
    </source>
</reference>
<dbReference type="NCBIfam" id="TIGR00231">
    <property type="entry name" value="small_GTP"/>
    <property type="match status" value="1"/>
</dbReference>
<proteinExistence type="predicted"/>
<dbReference type="GO" id="GO:0003924">
    <property type="term" value="F:GTPase activity"/>
    <property type="evidence" value="ECO:0007669"/>
    <property type="project" value="InterPro"/>
</dbReference>
<dbReference type="GO" id="GO:0005525">
    <property type="term" value="F:GTP binding"/>
    <property type="evidence" value="ECO:0007669"/>
    <property type="project" value="InterPro"/>
</dbReference>
<accession>A0A8T4L4T2</accession>
<dbReference type="AlphaFoldDB" id="A0A8T4L4T2"/>
<dbReference type="PANTHER" id="PTHR43127">
    <property type="entry name" value="DEVELOPMENTALLY-REGULATED GTP-BINDING PROTEIN 2"/>
    <property type="match status" value="1"/>
</dbReference>
<dbReference type="InterPro" id="IPR045001">
    <property type="entry name" value="DRG"/>
</dbReference>
<comment type="caution">
    <text evidence="3">The sequence shown here is derived from an EMBL/GenBank/DDBJ whole genome shotgun (WGS) entry which is preliminary data.</text>
</comment>
<dbReference type="Gene3D" id="3.10.20.30">
    <property type="match status" value="1"/>
</dbReference>
<dbReference type="EMBL" id="JAGVWC010000010">
    <property type="protein sequence ID" value="MBS3061534.1"/>
    <property type="molecule type" value="Genomic_DNA"/>
</dbReference>
<reference evidence="3" key="2">
    <citation type="submission" date="2021-05" db="EMBL/GenBank/DDBJ databases">
        <title>Protein family content uncovers lineage relationships and bacterial pathway maintenance mechanisms in DPANN archaea.</title>
        <authorList>
            <person name="Castelle C.J."/>
            <person name="Meheust R."/>
            <person name="Jaffe A.L."/>
            <person name="Seitz K."/>
            <person name="Gong X."/>
            <person name="Baker B.J."/>
            <person name="Banfield J.F."/>
        </authorList>
    </citation>
    <scope>NUCLEOTIDE SEQUENCE</scope>
    <source>
        <strain evidence="3">RIFCSPLOWO2_01_FULL_AR10_48_17</strain>
    </source>
</reference>
<dbReference type="InterPro" id="IPR005225">
    <property type="entry name" value="Small_GTP-bd"/>
</dbReference>
<keyword evidence="1" id="KW-0547">Nucleotide-binding</keyword>
<dbReference type="SUPFAM" id="SSF52540">
    <property type="entry name" value="P-loop containing nucleoside triphosphate hydrolases"/>
    <property type="match status" value="1"/>
</dbReference>
<dbReference type="CDD" id="cd01666">
    <property type="entry name" value="TGS_DRG"/>
    <property type="match status" value="1"/>
</dbReference>
<gene>
    <name evidence="3" type="ORF">J4215_03045</name>
</gene>
<feature type="domain" description="OBG-type G" evidence="2">
    <location>
        <begin position="84"/>
        <end position="220"/>
    </location>
</feature>
<dbReference type="SUPFAM" id="SSF81271">
    <property type="entry name" value="TGS-like"/>
    <property type="match status" value="1"/>
</dbReference>
<evidence type="ECO:0000313" key="3">
    <source>
        <dbReference type="EMBL" id="MBS3061534.1"/>
    </source>
</evidence>
<dbReference type="Proteomes" id="UP000675968">
    <property type="component" value="Unassembled WGS sequence"/>
</dbReference>
<dbReference type="PROSITE" id="PS51710">
    <property type="entry name" value="G_OBG"/>
    <property type="match status" value="1"/>
</dbReference>
<evidence type="ECO:0000259" key="2">
    <source>
        <dbReference type="PROSITE" id="PS51710"/>
    </source>
</evidence>
<sequence length="379" mass="42220">MPINAGYEFENAKRKYEEAQTPEAKLAALQEMYTTVPKHKGTENIRAELSKKIALMKREIEKQAEQKSKRGGGESLAVKKEGCAQIVLIGFPNSGKSTCLKNLTNADVEVSAFPFTTVKPQIGMMMIEGAKVQLVEVPALIEGSSQGKANGPQLLSVIRTADAVVLVLDADNAKNEFEILLKELEQAGIHLNRHRPKIIIKTGDTKGISIGGKQFLKIPQDELVEFLKNHGMHNASVIIEEEINNLAQVFEAQDERLVYQKAFAILNFKGNTPRPIDGIRFPTFPVSNEKEFGQLKPEFFGLLEMVRVYTKRPGQKPDTDSPLVLKKGSTIMDLAGHLHKDFAKYLKHAKLFGKNAKFEGQRIQQDYDLHDGDIVEIQS</sequence>
<dbReference type="InterPro" id="IPR012676">
    <property type="entry name" value="TGS-like"/>
</dbReference>
<protein>
    <submittedName>
        <fullName evidence="3">50S ribosome-binding GTPase</fullName>
    </submittedName>
</protein>
<dbReference type="InterPro" id="IPR012675">
    <property type="entry name" value="Beta-grasp_dom_sf"/>
</dbReference>
<dbReference type="Pfam" id="PF02824">
    <property type="entry name" value="TGS"/>
    <property type="match status" value="1"/>
</dbReference>